<dbReference type="Proteomes" id="UP001150603">
    <property type="component" value="Unassembled WGS sequence"/>
</dbReference>
<feature type="non-terminal residue" evidence="1">
    <location>
        <position position="377"/>
    </location>
</feature>
<dbReference type="EMBL" id="JANBPW010004082">
    <property type="protein sequence ID" value="KAJ1935885.1"/>
    <property type="molecule type" value="Genomic_DNA"/>
</dbReference>
<evidence type="ECO:0000313" key="1">
    <source>
        <dbReference type="EMBL" id="KAJ1935885.1"/>
    </source>
</evidence>
<proteinExistence type="predicted"/>
<name>A0ACC1J3C7_9FUNG</name>
<sequence length="377" mass="41154">MRCTWDMFFSVPACLGDLEDDPSKLLPLTVVASGELSSLVVHPRDPTRRVFRYIMSTASPASTIGFVAGPFTSAYTLDGSLLANGSEANQVEAAGGESVKEPAKEPVKEDGEGETDVNNPEEVDNDQQQVEAGVEDGVGNAANGDQPAAKTSHNSKLKKSTIDAIGGVFAFTYPGLQTELETTCSFIPEALAFHSQEFGSYPYATYKVVFLDGLREPIITCASLTLVRTDFLHPPNIIEQVYETRRCLGLAIAQQWFGTYITPEKWSDLWLVVGLAGLAAGLFVKHNLGNNEYRYRLRRDMSRLCHADVNQRPISYTGQPPVTDPAEIQFMQLKAPIVLYMLDKRMMKGGMSLGLHRIVPKILVAAMSGELGASNEV</sequence>
<gene>
    <name evidence="1" type="ORF">FBU59_005240</name>
</gene>
<comment type="caution">
    <text evidence="1">The sequence shown here is derived from an EMBL/GenBank/DDBJ whole genome shotgun (WGS) entry which is preliminary data.</text>
</comment>
<accession>A0ACC1J3C7</accession>
<protein>
    <submittedName>
        <fullName evidence="1">Uncharacterized protein</fullName>
    </submittedName>
</protein>
<reference evidence="1" key="1">
    <citation type="submission" date="2022-07" db="EMBL/GenBank/DDBJ databases">
        <title>Phylogenomic reconstructions and comparative analyses of Kickxellomycotina fungi.</title>
        <authorList>
            <person name="Reynolds N.K."/>
            <person name="Stajich J.E."/>
            <person name="Barry K."/>
            <person name="Grigoriev I.V."/>
            <person name="Crous P."/>
            <person name="Smith M.E."/>
        </authorList>
    </citation>
    <scope>NUCLEOTIDE SEQUENCE</scope>
    <source>
        <strain evidence="1">NRRL 5244</strain>
    </source>
</reference>
<organism evidence="1 2">
    <name type="scientific">Linderina macrospora</name>
    <dbReference type="NCBI Taxonomy" id="4868"/>
    <lineage>
        <taxon>Eukaryota</taxon>
        <taxon>Fungi</taxon>
        <taxon>Fungi incertae sedis</taxon>
        <taxon>Zoopagomycota</taxon>
        <taxon>Kickxellomycotina</taxon>
        <taxon>Kickxellomycetes</taxon>
        <taxon>Kickxellales</taxon>
        <taxon>Kickxellaceae</taxon>
        <taxon>Linderina</taxon>
    </lineage>
</organism>
<evidence type="ECO:0000313" key="2">
    <source>
        <dbReference type="Proteomes" id="UP001150603"/>
    </source>
</evidence>
<keyword evidence="2" id="KW-1185">Reference proteome</keyword>